<reference evidence="12 13" key="1">
    <citation type="submission" date="2016-10" db="EMBL/GenBank/DDBJ databases">
        <authorList>
            <person name="de Groot N.N."/>
        </authorList>
    </citation>
    <scope>NUCLEOTIDE SEQUENCE [LARGE SCALE GENOMIC DNA]</scope>
    <source>
        <strain evidence="12 13">CGMCC 4.6858</strain>
    </source>
</reference>
<dbReference type="InterPro" id="IPR011324">
    <property type="entry name" value="Cytotoxic_necrot_fac-like_cat"/>
</dbReference>
<name>A0A1G6XUA6_9ACTN</name>
<evidence type="ECO:0000256" key="10">
    <source>
        <dbReference type="ARBA" id="ARBA00048968"/>
    </source>
</evidence>
<proteinExistence type="inferred from homology"/>
<dbReference type="RefSeq" id="WP_090859811.1">
    <property type="nucleotide sequence ID" value="NZ_FMZM01000011.1"/>
</dbReference>
<comment type="catalytic activity">
    <reaction evidence="11">
        <text>S-methyl-5'-thioadenosine + phosphate = 5-(methylsulfanyl)-alpha-D-ribose 1-phosphate + adenine</text>
        <dbReference type="Rhea" id="RHEA:11852"/>
        <dbReference type="ChEBI" id="CHEBI:16708"/>
        <dbReference type="ChEBI" id="CHEBI:17509"/>
        <dbReference type="ChEBI" id="CHEBI:43474"/>
        <dbReference type="ChEBI" id="CHEBI:58533"/>
        <dbReference type="EC" id="2.4.2.28"/>
    </reaction>
    <physiologicalReaction direction="left-to-right" evidence="11">
        <dbReference type="Rhea" id="RHEA:11853"/>
    </physiologicalReaction>
</comment>
<dbReference type="PANTHER" id="PTHR30616">
    <property type="entry name" value="UNCHARACTERIZED PROTEIN YFIH"/>
    <property type="match status" value="1"/>
</dbReference>
<comment type="catalytic activity">
    <reaction evidence="1">
        <text>inosine + phosphate = alpha-D-ribose 1-phosphate + hypoxanthine</text>
        <dbReference type="Rhea" id="RHEA:27646"/>
        <dbReference type="ChEBI" id="CHEBI:17368"/>
        <dbReference type="ChEBI" id="CHEBI:17596"/>
        <dbReference type="ChEBI" id="CHEBI:43474"/>
        <dbReference type="ChEBI" id="CHEBI:57720"/>
        <dbReference type="EC" id="2.4.2.1"/>
    </reaction>
    <physiologicalReaction direction="left-to-right" evidence="1">
        <dbReference type="Rhea" id="RHEA:27647"/>
    </physiologicalReaction>
</comment>
<dbReference type="AlphaFoldDB" id="A0A1G6XUA6"/>
<dbReference type="InterPro" id="IPR003730">
    <property type="entry name" value="Cu_polyphenol_OxRdtase"/>
</dbReference>
<keyword evidence="5" id="KW-0479">Metal-binding</keyword>
<evidence type="ECO:0000256" key="3">
    <source>
        <dbReference type="ARBA" id="ARBA00007353"/>
    </source>
</evidence>
<evidence type="ECO:0000313" key="13">
    <source>
        <dbReference type="Proteomes" id="UP000199034"/>
    </source>
</evidence>
<evidence type="ECO:0000256" key="1">
    <source>
        <dbReference type="ARBA" id="ARBA00000553"/>
    </source>
</evidence>
<dbReference type="EMBL" id="FMZM01000011">
    <property type="protein sequence ID" value="SDD81784.1"/>
    <property type="molecule type" value="Genomic_DNA"/>
</dbReference>
<dbReference type="GO" id="GO:0005507">
    <property type="term" value="F:copper ion binding"/>
    <property type="evidence" value="ECO:0007669"/>
    <property type="project" value="TreeGrafter"/>
</dbReference>
<dbReference type="Gene3D" id="3.60.140.10">
    <property type="entry name" value="CNF1/YfiH-like putative cysteine hydrolases"/>
    <property type="match status" value="1"/>
</dbReference>
<evidence type="ECO:0000256" key="5">
    <source>
        <dbReference type="ARBA" id="ARBA00022723"/>
    </source>
</evidence>
<keyword evidence="4" id="KW-0808">Transferase</keyword>
<accession>A0A1G6XUA6</accession>
<evidence type="ECO:0000256" key="7">
    <source>
        <dbReference type="ARBA" id="ARBA00022833"/>
    </source>
</evidence>
<dbReference type="SUPFAM" id="SSF64438">
    <property type="entry name" value="CNF1/YfiH-like putative cysteine hydrolases"/>
    <property type="match status" value="1"/>
</dbReference>
<comment type="similarity">
    <text evidence="3">Belongs to the purine nucleoside phosphorylase YfiH/LACC1 family.</text>
</comment>
<evidence type="ECO:0000256" key="8">
    <source>
        <dbReference type="ARBA" id="ARBA00023008"/>
    </source>
</evidence>
<dbReference type="Pfam" id="PF02578">
    <property type="entry name" value="Cu-oxidase_4"/>
    <property type="match status" value="1"/>
</dbReference>
<dbReference type="CDD" id="cd16833">
    <property type="entry name" value="YfiH"/>
    <property type="match status" value="1"/>
</dbReference>
<organism evidence="12 13">
    <name type="scientific">Nocardioides lianchengensis</name>
    <dbReference type="NCBI Taxonomy" id="1045774"/>
    <lineage>
        <taxon>Bacteria</taxon>
        <taxon>Bacillati</taxon>
        <taxon>Actinomycetota</taxon>
        <taxon>Actinomycetes</taxon>
        <taxon>Propionibacteriales</taxon>
        <taxon>Nocardioidaceae</taxon>
        <taxon>Nocardioides</taxon>
    </lineage>
</organism>
<keyword evidence="7" id="KW-0862">Zinc</keyword>
<comment type="catalytic activity">
    <reaction evidence="9">
        <text>adenosine + H2O + H(+) = inosine + NH4(+)</text>
        <dbReference type="Rhea" id="RHEA:24408"/>
        <dbReference type="ChEBI" id="CHEBI:15377"/>
        <dbReference type="ChEBI" id="CHEBI:15378"/>
        <dbReference type="ChEBI" id="CHEBI:16335"/>
        <dbReference type="ChEBI" id="CHEBI:17596"/>
        <dbReference type="ChEBI" id="CHEBI:28938"/>
        <dbReference type="EC" id="3.5.4.4"/>
    </reaction>
    <physiologicalReaction direction="left-to-right" evidence="9">
        <dbReference type="Rhea" id="RHEA:24409"/>
    </physiologicalReaction>
</comment>
<sequence>MDEQSLRPFPYDGAAVRAVVTTRDGGVSAGVYGTLNLGDHVGDDPAAVLRNRDLVAAALGVPALTVADQQHGARVAVVTPALAGLGHAGVEASREHFPATDALVTDVAGAALAILVADCAPVLLWDPIRRAVGAAHAGRPGVVRGVLAATVARMVDAFGTDPADLVAGVGPCVGYDSYEVGDAEADALDAVLPGFTRASRPGHRFLDVGGAVERQLRDAGVGVVHRMGVDTRTSTDTFFSDRAARPCGRFMAVTVVR</sequence>
<keyword evidence="6" id="KW-0378">Hydrolase</keyword>
<keyword evidence="13" id="KW-1185">Reference proteome</keyword>
<dbReference type="GO" id="GO:0017061">
    <property type="term" value="F:S-methyl-5-thioadenosine phosphorylase activity"/>
    <property type="evidence" value="ECO:0007669"/>
    <property type="project" value="UniProtKB-EC"/>
</dbReference>
<dbReference type="InterPro" id="IPR038371">
    <property type="entry name" value="Cu_polyphenol_OxRdtase_sf"/>
</dbReference>
<evidence type="ECO:0008006" key="14">
    <source>
        <dbReference type="Google" id="ProtNLM"/>
    </source>
</evidence>
<evidence type="ECO:0000256" key="2">
    <source>
        <dbReference type="ARBA" id="ARBA00003215"/>
    </source>
</evidence>
<evidence type="ECO:0000313" key="12">
    <source>
        <dbReference type="EMBL" id="SDD81784.1"/>
    </source>
</evidence>
<dbReference type="PANTHER" id="PTHR30616:SF2">
    <property type="entry name" value="PURINE NUCLEOSIDE PHOSPHORYLASE LACC1"/>
    <property type="match status" value="1"/>
</dbReference>
<gene>
    <name evidence="12" type="ORF">SAMN05421872_11191</name>
</gene>
<dbReference type="Proteomes" id="UP000199034">
    <property type="component" value="Unassembled WGS sequence"/>
</dbReference>
<evidence type="ECO:0000256" key="11">
    <source>
        <dbReference type="ARBA" id="ARBA00049893"/>
    </source>
</evidence>
<dbReference type="OrthoDB" id="4279at2"/>
<comment type="catalytic activity">
    <reaction evidence="10">
        <text>adenosine + phosphate = alpha-D-ribose 1-phosphate + adenine</text>
        <dbReference type="Rhea" id="RHEA:27642"/>
        <dbReference type="ChEBI" id="CHEBI:16335"/>
        <dbReference type="ChEBI" id="CHEBI:16708"/>
        <dbReference type="ChEBI" id="CHEBI:43474"/>
        <dbReference type="ChEBI" id="CHEBI:57720"/>
        <dbReference type="EC" id="2.4.2.1"/>
    </reaction>
    <physiologicalReaction direction="left-to-right" evidence="10">
        <dbReference type="Rhea" id="RHEA:27643"/>
    </physiologicalReaction>
</comment>
<keyword evidence="8" id="KW-0186">Copper</keyword>
<comment type="function">
    <text evidence="2">Purine nucleoside enzyme that catalyzes the phosphorolysis of adenosine and inosine nucleosides, yielding D-ribose 1-phosphate and the respective free bases, adenine and hypoxanthine. Also catalyzes the phosphorolysis of S-methyl-5'-thioadenosine into adenine and S-methyl-5-thio-alpha-D-ribose 1-phosphate. Also has adenosine deaminase activity.</text>
</comment>
<evidence type="ECO:0000256" key="6">
    <source>
        <dbReference type="ARBA" id="ARBA00022801"/>
    </source>
</evidence>
<dbReference type="GO" id="GO:0016787">
    <property type="term" value="F:hydrolase activity"/>
    <property type="evidence" value="ECO:0007669"/>
    <property type="project" value="UniProtKB-KW"/>
</dbReference>
<evidence type="ECO:0000256" key="4">
    <source>
        <dbReference type="ARBA" id="ARBA00022679"/>
    </source>
</evidence>
<evidence type="ECO:0000256" key="9">
    <source>
        <dbReference type="ARBA" id="ARBA00047989"/>
    </source>
</evidence>
<protein>
    <recommendedName>
        <fullName evidence="14">Purine nucleoside phosphorylase</fullName>
    </recommendedName>
</protein>
<dbReference type="STRING" id="1045774.SAMN05421872_11191"/>